<dbReference type="InParanoid" id="S8EH53"/>
<name>S8EH53_FOMSC</name>
<reference evidence="2 3" key="1">
    <citation type="journal article" date="2012" name="Science">
        <title>The Paleozoic origin of enzymatic lignin decomposition reconstructed from 31 fungal genomes.</title>
        <authorList>
            <person name="Floudas D."/>
            <person name="Binder M."/>
            <person name="Riley R."/>
            <person name="Barry K."/>
            <person name="Blanchette R.A."/>
            <person name="Henrissat B."/>
            <person name="Martinez A.T."/>
            <person name="Otillar R."/>
            <person name="Spatafora J.W."/>
            <person name="Yadav J.S."/>
            <person name="Aerts A."/>
            <person name="Benoit I."/>
            <person name="Boyd A."/>
            <person name="Carlson A."/>
            <person name="Copeland A."/>
            <person name="Coutinho P.M."/>
            <person name="de Vries R.P."/>
            <person name="Ferreira P."/>
            <person name="Findley K."/>
            <person name="Foster B."/>
            <person name="Gaskell J."/>
            <person name="Glotzer D."/>
            <person name="Gorecki P."/>
            <person name="Heitman J."/>
            <person name="Hesse C."/>
            <person name="Hori C."/>
            <person name="Igarashi K."/>
            <person name="Jurgens J.A."/>
            <person name="Kallen N."/>
            <person name="Kersten P."/>
            <person name="Kohler A."/>
            <person name="Kuees U."/>
            <person name="Kumar T.K.A."/>
            <person name="Kuo A."/>
            <person name="LaButti K."/>
            <person name="Larrondo L.F."/>
            <person name="Lindquist E."/>
            <person name="Ling A."/>
            <person name="Lombard V."/>
            <person name="Lucas S."/>
            <person name="Lundell T."/>
            <person name="Martin R."/>
            <person name="McLaughlin D.J."/>
            <person name="Morgenstern I."/>
            <person name="Morin E."/>
            <person name="Murat C."/>
            <person name="Nagy L.G."/>
            <person name="Nolan M."/>
            <person name="Ohm R.A."/>
            <person name="Patyshakuliyeva A."/>
            <person name="Rokas A."/>
            <person name="Ruiz-Duenas F.J."/>
            <person name="Sabat G."/>
            <person name="Salamov A."/>
            <person name="Samejima M."/>
            <person name="Schmutz J."/>
            <person name="Slot J.C."/>
            <person name="St John F."/>
            <person name="Stenlid J."/>
            <person name="Sun H."/>
            <person name="Sun S."/>
            <person name="Syed K."/>
            <person name="Tsang A."/>
            <person name="Wiebenga A."/>
            <person name="Young D."/>
            <person name="Pisabarro A."/>
            <person name="Eastwood D.C."/>
            <person name="Martin F."/>
            <person name="Cullen D."/>
            <person name="Grigoriev I.V."/>
            <person name="Hibbett D.S."/>
        </authorList>
    </citation>
    <scope>NUCLEOTIDE SEQUENCE</scope>
    <source>
        <strain evidence="3">FP-58527</strain>
    </source>
</reference>
<dbReference type="OrthoDB" id="3269769at2759"/>
<dbReference type="eggNOG" id="KOG1243">
    <property type="taxonomic scope" value="Eukaryota"/>
</dbReference>
<evidence type="ECO:0000313" key="3">
    <source>
        <dbReference type="Proteomes" id="UP000015241"/>
    </source>
</evidence>
<evidence type="ECO:0000256" key="1">
    <source>
        <dbReference type="SAM" id="MobiDB-lite"/>
    </source>
</evidence>
<feature type="compositionally biased region" description="Low complexity" evidence="1">
    <location>
        <begin position="243"/>
        <end position="259"/>
    </location>
</feature>
<dbReference type="HOGENOM" id="CLU_969887_0_0_1"/>
<sequence length="287" mass="29763">MALMATVECFEPEELATKVIPNMAFGMVDKEKLVRDQAFKAMELFVKKLEENAAAMPETAAVENEMMPGFSLPPTSPGATNGMSGSVGTLSGSSGIGVLGKPLAQTLSSPAAPRPVSAIGMSSSKAKTMHLGANKAPASSSLSDWAMEAAAEAESEEAAHAGGVNPWGNDDLIDVNADQDDWSAFESAPVPVPVIHLSFEEDAPPDNTLHQPKPTAATVRTHTAAKAHPLAAVHSPPHVNRVSTISTPTRSSTPSEAAPSPAPEKRGAAPMIAALKEHKKHASPSKT</sequence>
<protein>
    <submittedName>
        <fullName evidence="2">Uncharacterized protein</fullName>
    </submittedName>
</protein>
<gene>
    <name evidence="2" type="ORF">FOMPIDRAFT_1022743</name>
</gene>
<organism evidence="2 3">
    <name type="scientific">Fomitopsis schrenkii</name>
    <name type="common">Brown rot fungus</name>
    <dbReference type="NCBI Taxonomy" id="2126942"/>
    <lineage>
        <taxon>Eukaryota</taxon>
        <taxon>Fungi</taxon>
        <taxon>Dikarya</taxon>
        <taxon>Basidiomycota</taxon>
        <taxon>Agaricomycotina</taxon>
        <taxon>Agaricomycetes</taxon>
        <taxon>Polyporales</taxon>
        <taxon>Fomitopsis</taxon>
    </lineage>
</organism>
<keyword evidence="3" id="KW-1185">Reference proteome</keyword>
<dbReference type="AlphaFoldDB" id="S8EH53"/>
<dbReference type="InterPro" id="IPR011989">
    <property type="entry name" value="ARM-like"/>
</dbReference>
<evidence type="ECO:0000313" key="2">
    <source>
        <dbReference type="EMBL" id="EPT02574.1"/>
    </source>
</evidence>
<dbReference type="STRING" id="743788.S8EH53"/>
<accession>S8EH53</accession>
<feature type="region of interest" description="Disordered" evidence="1">
    <location>
        <begin position="239"/>
        <end position="287"/>
    </location>
</feature>
<feature type="compositionally biased region" description="Basic residues" evidence="1">
    <location>
        <begin position="277"/>
        <end position="287"/>
    </location>
</feature>
<dbReference type="Gene3D" id="1.25.10.10">
    <property type="entry name" value="Leucine-rich Repeat Variant"/>
    <property type="match status" value="1"/>
</dbReference>
<dbReference type="EMBL" id="KE504134">
    <property type="protein sequence ID" value="EPT02574.1"/>
    <property type="molecule type" value="Genomic_DNA"/>
</dbReference>
<dbReference type="Proteomes" id="UP000015241">
    <property type="component" value="Unassembled WGS sequence"/>
</dbReference>
<proteinExistence type="predicted"/>